<reference evidence="2 3" key="1">
    <citation type="submission" date="2015-04" db="EMBL/GenBank/DDBJ databases">
        <title>Genome sequence of Ceratocystis platani, a major pathogen of plane trees.</title>
        <authorList>
            <person name="Belbahri L."/>
        </authorList>
    </citation>
    <scope>NUCLEOTIDE SEQUENCE [LARGE SCALE GENOMIC DNA]</scope>
    <source>
        <strain evidence="2 3">CFO</strain>
    </source>
</reference>
<comment type="caution">
    <text evidence="2">The sequence shown here is derived from an EMBL/GenBank/DDBJ whole genome shotgun (WGS) entry which is preliminary data.</text>
</comment>
<accession>A0A0F8D0E4</accession>
<dbReference type="AlphaFoldDB" id="A0A0F8D0E4"/>
<gene>
    <name evidence="2" type="ORF">CFO_g1361</name>
</gene>
<sequence>MASPELSPGGMEHGTSNISTNNPESQRAPSKSVAFELLINDGSQYRARLPMRVQIYPHDATESIVTTVKNFYGLYAGPTGSKGVSFEDEQGNTLIASFENFKHNMVNTMALKGFPSSPLHT</sequence>
<feature type="region of interest" description="Disordered" evidence="1">
    <location>
        <begin position="1"/>
        <end position="30"/>
    </location>
</feature>
<evidence type="ECO:0000313" key="3">
    <source>
        <dbReference type="Proteomes" id="UP000034841"/>
    </source>
</evidence>
<evidence type="ECO:0000256" key="1">
    <source>
        <dbReference type="SAM" id="MobiDB-lite"/>
    </source>
</evidence>
<keyword evidence="3" id="KW-1185">Reference proteome</keyword>
<feature type="compositionally biased region" description="Polar residues" evidence="1">
    <location>
        <begin position="14"/>
        <end position="29"/>
    </location>
</feature>
<organism evidence="2 3">
    <name type="scientific">Ceratocystis fimbriata f. sp. platani</name>
    <dbReference type="NCBI Taxonomy" id="88771"/>
    <lineage>
        <taxon>Eukaryota</taxon>
        <taxon>Fungi</taxon>
        <taxon>Dikarya</taxon>
        <taxon>Ascomycota</taxon>
        <taxon>Pezizomycotina</taxon>
        <taxon>Sordariomycetes</taxon>
        <taxon>Hypocreomycetidae</taxon>
        <taxon>Microascales</taxon>
        <taxon>Ceratocystidaceae</taxon>
        <taxon>Ceratocystis</taxon>
    </lineage>
</organism>
<name>A0A0F8D0E4_CERFI</name>
<evidence type="ECO:0000313" key="2">
    <source>
        <dbReference type="EMBL" id="KKF96292.1"/>
    </source>
</evidence>
<proteinExistence type="predicted"/>
<dbReference type="OrthoDB" id="4150467at2759"/>
<dbReference type="Proteomes" id="UP000034841">
    <property type="component" value="Unassembled WGS sequence"/>
</dbReference>
<protein>
    <submittedName>
        <fullName evidence="2">Uncharacterized protein</fullName>
    </submittedName>
</protein>
<dbReference type="EMBL" id="LBBL01000051">
    <property type="protein sequence ID" value="KKF96292.1"/>
    <property type="molecule type" value="Genomic_DNA"/>
</dbReference>